<dbReference type="OrthoDB" id="3261081at2759"/>
<dbReference type="AlphaFoldDB" id="A0A401H2X3"/>
<accession>A0A401H2X3</accession>
<keyword evidence="4" id="KW-1185">Reference proteome</keyword>
<dbReference type="EMBL" id="BFAD01000014">
    <property type="protein sequence ID" value="GBE88761.1"/>
    <property type="molecule type" value="Genomic_DNA"/>
</dbReference>
<sequence length="603" mass="68145">MLHPALRIDEILRKIFAYLSADRQSVARVARTCKVFSDVALCLLWSELESLLPLLRLFPTFVRVPEDSPKNQKKYAALYVLHGSSDQQWERFLCYAGRVHVLRHVVLEYRVHPSVFPQLILRARGQPIFMALRSLEWEEPFPLSMELIGFLSPSLRDITISVRDKDGHSSMVQDGVVSGVVGTLLSHAPSLEYLYIDAMLPLARPSRVVLGRSESYCYQSRLGVPTTTERPSAEGSFPALRALDVMGEFRFVRELMSAIPSDGIESLSINGMDGTGWHDYHETLNVLASKFAKTLRKLELLWRRHCCEPVPGVNDWPKTFEAIRPLLKVRLADVQLKFHGIAITLTAEDIHDMAVSWRTLTSLRISTCGAVVEVPPAHSLSEFARHCPDLCTLALPTLLPEFSSTRDTKLHPVLPHGLQELLLADNSEFWKHDVHSDSDSCLRPMRLNKALAKLRTNLKDVRRREGMRRYQSKANTHRIESSSGDPQTHPVLDGEGVVSERRVPLVQEDDFVCRDAVDVVKLLRAVRATLYENAETLGGSVLVDEQWTCSISVPRHRNDRTYKVHIQYTASAARSDRNDPQRPVAMERARGVPGLMTIVSRHD</sequence>
<dbReference type="RefSeq" id="XP_027619674.1">
    <property type="nucleotide sequence ID" value="XM_027763873.1"/>
</dbReference>
<evidence type="ECO:0000256" key="1">
    <source>
        <dbReference type="SAM" id="MobiDB-lite"/>
    </source>
</evidence>
<dbReference type="CDD" id="cd09917">
    <property type="entry name" value="F-box_SF"/>
    <property type="match status" value="1"/>
</dbReference>
<comment type="caution">
    <text evidence="3">The sequence shown here is derived from an EMBL/GenBank/DDBJ whole genome shotgun (WGS) entry which is preliminary data.</text>
</comment>
<dbReference type="Proteomes" id="UP000287166">
    <property type="component" value="Unassembled WGS sequence"/>
</dbReference>
<organism evidence="3 4">
    <name type="scientific">Sparassis crispa</name>
    <dbReference type="NCBI Taxonomy" id="139825"/>
    <lineage>
        <taxon>Eukaryota</taxon>
        <taxon>Fungi</taxon>
        <taxon>Dikarya</taxon>
        <taxon>Basidiomycota</taxon>
        <taxon>Agaricomycotina</taxon>
        <taxon>Agaricomycetes</taxon>
        <taxon>Polyporales</taxon>
        <taxon>Sparassidaceae</taxon>
        <taxon>Sparassis</taxon>
    </lineage>
</organism>
<proteinExistence type="predicted"/>
<dbReference type="InterPro" id="IPR032675">
    <property type="entry name" value="LRR_dom_sf"/>
</dbReference>
<gene>
    <name evidence="3" type="ORF">SCP_1401660</name>
</gene>
<reference evidence="3 4" key="1">
    <citation type="journal article" date="2018" name="Sci. Rep.">
        <title>Genome sequence of the cauliflower mushroom Sparassis crispa (Hanabiratake) and its association with beneficial usage.</title>
        <authorList>
            <person name="Kiyama R."/>
            <person name="Furutani Y."/>
            <person name="Kawaguchi K."/>
            <person name="Nakanishi T."/>
        </authorList>
    </citation>
    <scope>NUCLEOTIDE SEQUENCE [LARGE SCALE GENOMIC DNA]</scope>
</reference>
<feature type="domain" description="F-box" evidence="2">
    <location>
        <begin position="9"/>
        <end position="47"/>
    </location>
</feature>
<evidence type="ECO:0000259" key="2">
    <source>
        <dbReference type="Pfam" id="PF12937"/>
    </source>
</evidence>
<dbReference type="Pfam" id="PF12937">
    <property type="entry name" value="F-box-like"/>
    <property type="match status" value="1"/>
</dbReference>
<evidence type="ECO:0000313" key="4">
    <source>
        <dbReference type="Proteomes" id="UP000287166"/>
    </source>
</evidence>
<evidence type="ECO:0000313" key="3">
    <source>
        <dbReference type="EMBL" id="GBE88761.1"/>
    </source>
</evidence>
<dbReference type="InterPro" id="IPR001810">
    <property type="entry name" value="F-box_dom"/>
</dbReference>
<dbReference type="InParanoid" id="A0A401H2X3"/>
<name>A0A401H2X3_9APHY</name>
<dbReference type="Gene3D" id="3.80.10.10">
    <property type="entry name" value="Ribonuclease Inhibitor"/>
    <property type="match status" value="1"/>
</dbReference>
<protein>
    <recommendedName>
        <fullName evidence="2">F-box domain-containing protein</fullName>
    </recommendedName>
</protein>
<dbReference type="GeneID" id="38785678"/>
<dbReference type="STRING" id="139825.A0A401H2X3"/>
<feature type="region of interest" description="Disordered" evidence="1">
    <location>
        <begin position="469"/>
        <end position="493"/>
    </location>
</feature>